<evidence type="ECO:0000256" key="7">
    <source>
        <dbReference type="ARBA" id="ARBA00022737"/>
    </source>
</evidence>
<evidence type="ECO:0000256" key="3">
    <source>
        <dbReference type="ARBA" id="ARBA00022443"/>
    </source>
</evidence>
<evidence type="ECO:0000259" key="13">
    <source>
        <dbReference type="PROSITE" id="PS50002"/>
    </source>
</evidence>
<dbReference type="GO" id="GO:0007026">
    <property type="term" value="P:negative regulation of microtubule depolymerization"/>
    <property type="evidence" value="ECO:0007669"/>
    <property type="project" value="UniProtKB-ARBA"/>
</dbReference>
<keyword evidence="3 11" id="KW-0728">SH3 domain</keyword>
<evidence type="ECO:0000256" key="9">
    <source>
        <dbReference type="ARBA" id="ARBA00023203"/>
    </source>
</evidence>
<evidence type="ECO:0000256" key="10">
    <source>
        <dbReference type="ARBA" id="ARBA00023212"/>
    </source>
</evidence>
<dbReference type="InterPro" id="IPR036028">
    <property type="entry name" value="SH3-like_dom_sf"/>
</dbReference>
<evidence type="ECO:0000256" key="5">
    <source>
        <dbReference type="ARBA" id="ARBA00022490"/>
    </source>
</evidence>
<evidence type="ECO:0000256" key="12">
    <source>
        <dbReference type="SAM" id="Coils"/>
    </source>
</evidence>
<dbReference type="SUPFAM" id="SSF50044">
    <property type="entry name" value="SH3-domain"/>
    <property type="match status" value="1"/>
</dbReference>
<dbReference type="FunFam" id="2.30.30.40:FF:000154">
    <property type="entry name" value="Alpha spectrin, isoform C"/>
    <property type="match status" value="1"/>
</dbReference>
<keyword evidence="7" id="KW-0677">Repeat</keyword>
<dbReference type="GO" id="GO:0008017">
    <property type="term" value="F:microtubule binding"/>
    <property type="evidence" value="ECO:0007669"/>
    <property type="project" value="UniProtKB-ARBA"/>
</dbReference>
<dbReference type="EMBL" id="KZ347163">
    <property type="protein sequence ID" value="PIO68294.1"/>
    <property type="molecule type" value="Genomic_DNA"/>
</dbReference>
<dbReference type="GO" id="GO:0005516">
    <property type="term" value="F:calmodulin binding"/>
    <property type="evidence" value="ECO:0007669"/>
    <property type="project" value="UniProtKB-KW"/>
</dbReference>
<organism evidence="14 15">
    <name type="scientific">Teladorsagia circumcincta</name>
    <name type="common">Brown stomach worm</name>
    <name type="synonym">Ostertagia circumcincta</name>
    <dbReference type="NCBI Taxonomy" id="45464"/>
    <lineage>
        <taxon>Eukaryota</taxon>
        <taxon>Metazoa</taxon>
        <taxon>Ecdysozoa</taxon>
        <taxon>Nematoda</taxon>
        <taxon>Chromadorea</taxon>
        <taxon>Rhabditida</taxon>
        <taxon>Rhabditina</taxon>
        <taxon>Rhabditomorpha</taxon>
        <taxon>Strongyloidea</taxon>
        <taxon>Trichostrongylidae</taxon>
        <taxon>Teladorsagia</taxon>
    </lineage>
</organism>
<dbReference type="PROSITE" id="PS50002">
    <property type="entry name" value="SH3"/>
    <property type="match status" value="1"/>
</dbReference>
<feature type="domain" description="SH3" evidence="13">
    <location>
        <begin position="1199"/>
        <end position="1258"/>
    </location>
</feature>
<dbReference type="GO" id="GO:0005856">
    <property type="term" value="C:cytoskeleton"/>
    <property type="evidence" value="ECO:0007669"/>
    <property type="project" value="UniProtKB-SubCell"/>
</dbReference>
<dbReference type="FunFam" id="1.20.58.60:FF:000340">
    <property type="entry name" value="Spectrin beta chain"/>
    <property type="match status" value="2"/>
</dbReference>
<keyword evidence="9" id="KW-0009">Actin-binding</keyword>
<accession>A0A2G9UDH7</accession>
<dbReference type="InterPro" id="IPR035825">
    <property type="entry name" value="Alpha_Spectrin_SH3"/>
</dbReference>
<keyword evidence="5" id="KW-0963">Cytoplasm</keyword>
<comment type="similarity">
    <text evidence="2">Belongs to the spectrin family.</text>
</comment>
<dbReference type="PRINTS" id="PR01887">
    <property type="entry name" value="SPECTRNALPHA"/>
</dbReference>
<dbReference type="SMART" id="SM00326">
    <property type="entry name" value="SH3"/>
    <property type="match status" value="1"/>
</dbReference>
<dbReference type="GO" id="GO:0051693">
    <property type="term" value="P:actin filament capping"/>
    <property type="evidence" value="ECO:0007669"/>
    <property type="project" value="UniProtKB-KW"/>
</dbReference>
<dbReference type="Proteomes" id="UP000230423">
    <property type="component" value="Unassembled WGS sequence"/>
</dbReference>
<dbReference type="CDD" id="cd00176">
    <property type="entry name" value="SPEC"/>
    <property type="match status" value="6"/>
</dbReference>
<comment type="subcellular location">
    <subcellularLocation>
        <location evidence="1">Cytoplasm</location>
        <location evidence="1">Cytoskeleton</location>
    </subcellularLocation>
</comment>
<dbReference type="FunFam" id="1.20.58.60:FF:000007">
    <property type="entry name" value="Spectrin alpha chain non-erythrocytic 1"/>
    <property type="match status" value="1"/>
</dbReference>
<proteinExistence type="inferred from homology"/>
<dbReference type="Gene3D" id="2.30.30.40">
    <property type="entry name" value="SH3 Domains"/>
    <property type="match status" value="1"/>
</dbReference>
<dbReference type="GO" id="GO:0016328">
    <property type="term" value="C:lateral plasma membrane"/>
    <property type="evidence" value="ECO:0007669"/>
    <property type="project" value="UniProtKB-ARBA"/>
</dbReference>
<keyword evidence="10" id="KW-0206">Cytoskeleton</keyword>
<evidence type="ECO:0000256" key="6">
    <source>
        <dbReference type="ARBA" id="ARBA00022553"/>
    </source>
</evidence>
<dbReference type="Pfam" id="PF00435">
    <property type="entry name" value="Spectrin"/>
    <property type="match status" value="10"/>
</dbReference>
<dbReference type="GO" id="GO:0042062">
    <property type="term" value="P:long-term strengthening of neuromuscular junction"/>
    <property type="evidence" value="ECO:0007669"/>
    <property type="project" value="UniProtKB-ARBA"/>
</dbReference>
<dbReference type="GO" id="GO:0045169">
    <property type="term" value="C:fusome"/>
    <property type="evidence" value="ECO:0007669"/>
    <property type="project" value="UniProtKB-ARBA"/>
</dbReference>
<reference evidence="14 15" key="1">
    <citation type="submission" date="2015-09" db="EMBL/GenBank/DDBJ databases">
        <title>Draft genome of the parasitic nematode Teladorsagia circumcincta isolate WARC Sus (inbred).</title>
        <authorList>
            <person name="Mitreva M."/>
        </authorList>
    </citation>
    <scope>NUCLEOTIDE SEQUENCE [LARGE SCALE GENOMIC DNA]</scope>
    <source>
        <strain evidence="14 15">S</strain>
    </source>
</reference>
<dbReference type="FunFam" id="1.20.58.60:FF:000013">
    <property type="entry name" value="Spectrin alpha chain, non-erythrocytic 1"/>
    <property type="match status" value="1"/>
</dbReference>
<dbReference type="PANTHER" id="PTHR11915">
    <property type="entry name" value="SPECTRIN/FILAMIN RELATED CYTOSKELETAL PROTEIN"/>
    <property type="match status" value="1"/>
</dbReference>
<dbReference type="InterPro" id="IPR001452">
    <property type="entry name" value="SH3_domain"/>
</dbReference>
<evidence type="ECO:0000256" key="11">
    <source>
        <dbReference type="PROSITE-ProRule" id="PRU00192"/>
    </source>
</evidence>
<keyword evidence="6" id="KW-0597">Phosphoprotein</keyword>
<evidence type="ECO:0000313" key="15">
    <source>
        <dbReference type="Proteomes" id="UP000230423"/>
    </source>
</evidence>
<keyword evidence="15" id="KW-1185">Reference proteome</keyword>
<dbReference type="SMART" id="SM00150">
    <property type="entry name" value="SPEC"/>
    <property type="match status" value="11"/>
</dbReference>
<evidence type="ECO:0000313" key="14">
    <source>
        <dbReference type="EMBL" id="PIO68294.1"/>
    </source>
</evidence>
<evidence type="ECO:0000256" key="2">
    <source>
        <dbReference type="ARBA" id="ARBA00006826"/>
    </source>
</evidence>
<evidence type="ECO:0000256" key="1">
    <source>
        <dbReference type="ARBA" id="ARBA00004245"/>
    </source>
</evidence>
<dbReference type="SUPFAM" id="SSF46966">
    <property type="entry name" value="Spectrin repeat"/>
    <property type="match status" value="10"/>
</dbReference>
<protein>
    <submittedName>
        <fullName evidence="14">Spectrin repeat-containing domain protein</fullName>
    </submittedName>
</protein>
<dbReference type="OrthoDB" id="6018565at2759"/>
<dbReference type="FunFam" id="1.20.58.60:FF:000017">
    <property type="entry name" value="Spectrin alpha chain, non-erythrocytic 1"/>
    <property type="match status" value="1"/>
</dbReference>
<sequence>MSDDGAPPEPVLEVPPPTEIKILETAEDIQHRRQEVLGHYSQFKEHAKNKRDRLEEARQYQYFKRDADELEIWILEKLQTAQEESFKDPTNLQAKIQKHEAFEAEVQAHAKTISNLDKTGNGMIQHGHFASEVIKEAYVTAEDMGMDLEHVEVLQRKFEDFLKELGNHHYRINEINQAADKLVEDGHTEHDQIYKKRDEVNEAWHRLNTLAATRKECLFGAHQVQRFNRDADETLAWIAEKDATLSSDDYGRDLNNVQALQRKHEGTERDLAALEGKMQQLEKESARLSETHPDRADAIDAKMREAKGQWNALKRKAQARKEGLDRSLQLHRFLADYRDLCSWINDMKAVISADELAKDVAGAEALLESHQEHKGEIDAREDSFNQTAVSGQGLLDMGIPESDEVRQKLEHLAHEKAALLALWEERRILYEQCMDLQLFYRDTEQAETWMNKQEAFLANQDLGDSLDAVESLIKKHQDFEKSLAAQEEKINALDEFATKLIQKKIALLESDYLAHQDRVDGIKSLAKKFADDEHFNAPVIIRKQEALHTRFQNLRDPLEKRKNKLAESLQGNQLFRDIEDELAWIREKEQVAGSTNRGRDLIGVQNLIKKQQALIAEIANHESQIDAVCKAAEDMIQQGHFLAPEIRDKLAQLRDNWRILKTKAEKRRLELDDSLQAHQYLADANEAESWMAEKEPVVGSTDYGKDEDSAEALLKKHRALMSDLDAFKGTIDELRKQAAQCKYQEQPVGQLGMCLVVHLSPSATSSCSGQHYAADDVSRRRHALLDRRRRLMDRAADRARQLHENYKKQTFNRDCDEMESWIKEKLKTAKDDSYLDPTNIRGKLQKHTNFEQELKANRNRLDEINDTGAQIIESGHPEADDVRRRLQDVDELWNELVDATNKKGAKLREAGDEQQFNRNIEDVELWLSELEGQVASEDFGKDLVSVQNLQKKIALLESDYLAHQDRVDGIKSLAKKFADDEHFNAPVIIRKQEALHTRFQNLRDPLEKRKNKLAESLQGNQLFRDIEDELAWIREKEQVAGSTNRGRDLIGVQNLIKKQQALIAEIANHESQIDAVCKAAEDMIQQGHFLAPEIRDKLAQLRDNWRILKTKAEKRRLELDDSLQAHQYLADANEAESWMAEKEPVVGSTDYGKDEDSAEALLKKHRALMSDLDAFKGTIDELRKQAAQCKYQEQPVGQLGRDCVLALYDYQEKSPREVSMKKGDVLTLLNASNKDWWKVEVNDRQGFVPAAYVKRIEPGTAHQHSQQQVRFWVSRIRLMRYLIDSFKVNSIGGKQNEIEDKYQRLMMLGETRKR</sequence>
<gene>
    <name evidence="14" type="ORF">TELCIR_09923</name>
</gene>
<dbReference type="Pfam" id="PF00018">
    <property type="entry name" value="SH3_1"/>
    <property type="match status" value="1"/>
</dbReference>
<dbReference type="CDD" id="cd11808">
    <property type="entry name" value="SH3_Alpha_Spectrin"/>
    <property type="match status" value="1"/>
</dbReference>
<evidence type="ECO:0000256" key="8">
    <source>
        <dbReference type="ARBA" id="ARBA00022860"/>
    </source>
</evidence>
<dbReference type="InterPro" id="IPR018159">
    <property type="entry name" value="Spectrin/alpha-actinin"/>
</dbReference>
<keyword evidence="4" id="KW-0117">Actin capping</keyword>
<keyword evidence="8" id="KW-0112">Calmodulin-binding</keyword>
<dbReference type="PRINTS" id="PR00452">
    <property type="entry name" value="SH3DOMAIN"/>
</dbReference>
<dbReference type="Gene3D" id="1.20.5.170">
    <property type="match status" value="1"/>
</dbReference>
<name>A0A2G9UDH7_TELCI</name>
<feature type="coiled-coil region" evidence="12">
    <location>
        <begin position="257"/>
        <end position="291"/>
    </location>
</feature>
<keyword evidence="12" id="KW-0175">Coiled coil</keyword>
<dbReference type="FunFam" id="1.20.58.60:FF:000020">
    <property type="entry name" value="Spectrin alpha chain, non-erythrocytic 1"/>
    <property type="match status" value="2"/>
</dbReference>
<evidence type="ECO:0000256" key="4">
    <source>
        <dbReference type="ARBA" id="ARBA00022467"/>
    </source>
</evidence>
<dbReference type="Gene3D" id="1.20.58.60">
    <property type="match status" value="11"/>
</dbReference>
<dbReference type="InterPro" id="IPR002017">
    <property type="entry name" value="Spectrin_repeat"/>
</dbReference>
<dbReference type="GO" id="GO:0003779">
    <property type="term" value="F:actin binding"/>
    <property type="evidence" value="ECO:0007669"/>
    <property type="project" value="UniProtKB-KW"/>
</dbReference>